<feature type="non-terminal residue" evidence="1">
    <location>
        <position position="393"/>
    </location>
</feature>
<dbReference type="AlphaFoldDB" id="A0A9N9W384"/>
<accession>A0A9N9W384</accession>
<keyword evidence="2" id="KW-1185">Reference proteome</keyword>
<reference evidence="1" key="1">
    <citation type="submission" date="2021-10" db="EMBL/GenBank/DDBJ databases">
        <authorList>
            <person name="Piombo E."/>
        </authorList>
    </citation>
    <scope>NUCLEOTIDE SEQUENCE</scope>
</reference>
<dbReference type="EMBL" id="CABFNQ020000760">
    <property type="protein sequence ID" value="CAH0038854.1"/>
    <property type="molecule type" value="Genomic_DNA"/>
</dbReference>
<dbReference type="Proteomes" id="UP000696573">
    <property type="component" value="Unassembled WGS sequence"/>
</dbReference>
<evidence type="ECO:0000313" key="1">
    <source>
        <dbReference type="EMBL" id="CAH0038854.1"/>
    </source>
</evidence>
<evidence type="ECO:0000313" key="2">
    <source>
        <dbReference type="Proteomes" id="UP000696573"/>
    </source>
</evidence>
<protein>
    <submittedName>
        <fullName evidence="1">Uncharacterized protein</fullName>
    </submittedName>
</protein>
<sequence>MSVANTLPTNGQAWNDAVDALGLGSLSIQTCEAKSGSKIEFEQFLLLRSLWPDTKTASALNEYFGEDRRSTFHSQRVAANTFLEEFASWRTYLEMIEHNRSLSSQGVGSTTSHLEGTFATALQYQRLCDKTTTIPPKDADDFFRVIVFPRGSPGRERWQANTPPTPTPIDKTIVRDMLPKFSALELSPNTLFLAAESSQPPQPIPHGNTSSSEQTFDPIEDEQIVNTALLLFLQSLTVHYPKLDFTWSLKRYAFVLRDNNHQKVYEAQVDGLLRDDRTKEPKIIVEVKPFLREPIPAVYAKIRMQETAQMAAWIAMHPPPLSHTMHRRLLVSQDREDIYLIVATFNDDYVQYISHRNSTPSKSTKSFLVMQEYGPFSVYNHDLMSQLGRTMLA</sequence>
<dbReference type="OrthoDB" id="3508621at2759"/>
<name>A0A9N9W384_9HYPO</name>
<proteinExistence type="predicted"/>
<organism evidence="1 2">
    <name type="scientific">Clonostachys rhizophaga</name>
    <dbReference type="NCBI Taxonomy" id="160324"/>
    <lineage>
        <taxon>Eukaryota</taxon>
        <taxon>Fungi</taxon>
        <taxon>Dikarya</taxon>
        <taxon>Ascomycota</taxon>
        <taxon>Pezizomycotina</taxon>
        <taxon>Sordariomycetes</taxon>
        <taxon>Hypocreomycetidae</taxon>
        <taxon>Hypocreales</taxon>
        <taxon>Bionectriaceae</taxon>
        <taxon>Clonostachys</taxon>
    </lineage>
</organism>
<gene>
    <name evidence="1" type="ORF">CRHIZ90672A_00006403</name>
</gene>
<comment type="caution">
    <text evidence="1">The sequence shown here is derived from an EMBL/GenBank/DDBJ whole genome shotgun (WGS) entry which is preliminary data.</text>
</comment>